<reference evidence="3 4" key="1">
    <citation type="submission" date="2019-03" db="EMBL/GenBank/DDBJ databases">
        <title>Genomic Encyclopedia of Type Strains, Phase IV (KMG-IV): sequencing the most valuable type-strain genomes for metagenomic binning, comparative biology and taxonomic classification.</title>
        <authorList>
            <person name="Goeker M."/>
        </authorList>
    </citation>
    <scope>NUCLEOTIDE SEQUENCE [LARGE SCALE GENOMIC DNA]</scope>
    <source>
        <strain evidence="3 4">DSM 44684</strain>
    </source>
</reference>
<dbReference type="EMBL" id="SMFR01000013">
    <property type="protein sequence ID" value="TCJ88097.1"/>
    <property type="molecule type" value="Genomic_DNA"/>
</dbReference>
<protein>
    <recommendedName>
        <fullName evidence="5">DUF2637 domain-containing protein</fullName>
    </recommendedName>
</protein>
<dbReference type="OrthoDB" id="4556509at2"/>
<feature type="compositionally biased region" description="Basic and acidic residues" evidence="1">
    <location>
        <begin position="378"/>
        <end position="390"/>
    </location>
</feature>
<evidence type="ECO:0000313" key="3">
    <source>
        <dbReference type="EMBL" id="TCJ88097.1"/>
    </source>
</evidence>
<feature type="region of interest" description="Disordered" evidence="1">
    <location>
        <begin position="370"/>
        <end position="415"/>
    </location>
</feature>
<keyword evidence="2" id="KW-0812">Transmembrane</keyword>
<evidence type="ECO:0000256" key="1">
    <source>
        <dbReference type="SAM" id="MobiDB-lite"/>
    </source>
</evidence>
<comment type="caution">
    <text evidence="3">The sequence shown here is derived from an EMBL/GenBank/DDBJ whole genome shotgun (WGS) entry which is preliminary data.</text>
</comment>
<dbReference type="STRING" id="1210063.GCA_001612665_06526"/>
<keyword evidence="2" id="KW-1133">Transmembrane helix</keyword>
<keyword evidence="4" id="KW-1185">Reference proteome</keyword>
<dbReference type="AlphaFoldDB" id="A0A4R1F1U0"/>
<feature type="transmembrane region" description="Helical" evidence="2">
    <location>
        <begin position="156"/>
        <end position="179"/>
    </location>
</feature>
<evidence type="ECO:0000256" key="2">
    <source>
        <dbReference type="SAM" id="Phobius"/>
    </source>
</evidence>
<feature type="region of interest" description="Disordered" evidence="1">
    <location>
        <begin position="429"/>
        <end position="488"/>
    </location>
</feature>
<name>A0A4R1F1U0_9NOCA</name>
<evidence type="ECO:0008006" key="5">
    <source>
        <dbReference type="Google" id="ProtNLM"/>
    </source>
</evidence>
<feature type="compositionally biased region" description="Low complexity" evidence="1">
    <location>
        <begin position="446"/>
        <end position="488"/>
    </location>
</feature>
<feature type="transmembrane region" description="Helical" evidence="2">
    <location>
        <begin position="222"/>
        <end position="241"/>
    </location>
</feature>
<dbReference type="Proteomes" id="UP000294856">
    <property type="component" value="Unassembled WGS sequence"/>
</dbReference>
<sequence>MMFRRKPTEEVDLLLTAQLPDRIEAAHDRLAHQHDPALLAALSERELRDERSVAEAVREHDRHERLAQVASTQSIAGDMRRAQEALIRAEADDLVTARRALAEQRRQGSAHAQVADLFRKKTWSERALAGVVIGAMLYSAVNVQHNLAPGGPSEPLYWASYLLEAFISTVLVAFMVNSASVARWRVTDSEATIRWIEGTLLAMSIGLNVYPYVGKGDVYNTVVHAVAPVMVGVALFAHTAIMRRYGLAIERAVDAADAAGDDIAERMSALTSTAHFAISTRAEASALGAPEPRTEVPAPRTSVTDIAEVLDEVRAADADSTVDRTSVEPALASALVPAPHSAGAGSADPAPAESAAALAAVEVAVDTVEAPTASTDDGEVRVTDEHDHQVTEPAPAPKLPVRTSDDTVPNAQSEEPFAEMFARLRGDERTAASIEQSPTDADADDLAPAVSADPVRAARTSAPRPTPAARTTASARTTATGSADRVPALPTPVATALALDPSTSAGDAAELWTALAEQVRAHNVGRRLPLGTVAQVLEMLAADATVNAVHSATKVHRTTIERIRDTGARVRAAADTTGGGGRVIELRKPQQQ</sequence>
<feature type="transmembrane region" description="Helical" evidence="2">
    <location>
        <begin position="127"/>
        <end position="144"/>
    </location>
</feature>
<dbReference type="RefSeq" id="WP_067460357.1">
    <property type="nucleotide sequence ID" value="NZ_SMFR01000013.1"/>
</dbReference>
<evidence type="ECO:0000313" key="4">
    <source>
        <dbReference type="Proteomes" id="UP000294856"/>
    </source>
</evidence>
<accession>A0A4R1F1U0</accession>
<organism evidence="3 4">
    <name type="scientific">Nocardia alba</name>
    <dbReference type="NCBI Taxonomy" id="225051"/>
    <lineage>
        <taxon>Bacteria</taxon>
        <taxon>Bacillati</taxon>
        <taxon>Actinomycetota</taxon>
        <taxon>Actinomycetes</taxon>
        <taxon>Mycobacteriales</taxon>
        <taxon>Nocardiaceae</taxon>
        <taxon>Nocardia</taxon>
    </lineage>
</organism>
<proteinExistence type="predicted"/>
<keyword evidence="2" id="KW-0472">Membrane</keyword>
<gene>
    <name evidence="3" type="ORF">DFR71_6639</name>
</gene>